<dbReference type="PROSITE" id="PS50977">
    <property type="entry name" value="HTH_TETR_2"/>
    <property type="match status" value="1"/>
</dbReference>
<feature type="domain" description="HTH tetR-type" evidence="3">
    <location>
        <begin position="10"/>
        <end position="70"/>
    </location>
</feature>
<protein>
    <submittedName>
        <fullName evidence="4">TetR family transcriptional regulator</fullName>
    </submittedName>
</protein>
<feature type="DNA-binding region" description="H-T-H motif" evidence="2">
    <location>
        <begin position="33"/>
        <end position="52"/>
    </location>
</feature>
<dbReference type="InterPro" id="IPR009057">
    <property type="entry name" value="Homeodomain-like_sf"/>
</dbReference>
<dbReference type="OrthoDB" id="5816932at2"/>
<dbReference type="Gene3D" id="1.10.357.10">
    <property type="entry name" value="Tetracycline Repressor, domain 2"/>
    <property type="match status" value="1"/>
</dbReference>
<dbReference type="Pfam" id="PF18285">
    <property type="entry name" value="LuxT_C"/>
    <property type="match status" value="1"/>
</dbReference>
<reference evidence="4 5" key="1">
    <citation type="submission" date="2018-11" db="EMBL/GenBank/DDBJ databases">
        <title>Genomic Encyclopedia of Type Strains, Phase IV (KMG-IV): sequencing the most valuable type-strain genomes for metagenomic binning, comparative biology and taxonomic classification.</title>
        <authorList>
            <person name="Goeker M."/>
        </authorList>
    </citation>
    <scope>NUCLEOTIDE SEQUENCE [LARGE SCALE GENOMIC DNA]</scope>
    <source>
        <strain evidence="4 5">DSM 100316</strain>
    </source>
</reference>
<accession>A0A3N2DPV1</accession>
<proteinExistence type="predicted"/>
<evidence type="ECO:0000313" key="4">
    <source>
        <dbReference type="EMBL" id="ROS01861.1"/>
    </source>
</evidence>
<dbReference type="GO" id="GO:0003677">
    <property type="term" value="F:DNA binding"/>
    <property type="evidence" value="ECO:0007669"/>
    <property type="project" value="UniProtKB-UniRule"/>
</dbReference>
<dbReference type="RefSeq" id="WP_123712616.1">
    <property type="nucleotide sequence ID" value="NZ_RKHR01000004.1"/>
</dbReference>
<dbReference type="EMBL" id="RKHR01000004">
    <property type="protein sequence ID" value="ROS01861.1"/>
    <property type="molecule type" value="Genomic_DNA"/>
</dbReference>
<dbReference type="Proteomes" id="UP000275394">
    <property type="component" value="Unassembled WGS sequence"/>
</dbReference>
<organism evidence="4 5">
    <name type="scientific">Sinobacterium caligoides</name>
    <dbReference type="NCBI Taxonomy" id="933926"/>
    <lineage>
        <taxon>Bacteria</taxon>
        <taxon>Pseudomonadati</taxon>
        <taxon>Pseudomonadota</taxon>
        <taxon>Gammaproteobacteria</taxon>
        <taxon>Cellvibrionales</taxon>
        <taxon>Spongiibacteraceae</taxon>
        <taxon>Sinobacterium</taxon>
    </lineage>
</organism>
<keyword evidence="1 2" id="KW-0238">DNA-binding</keyword>
<sequence length="161" mass="17625">MARKSAAEAALTKQKIADTIVALTVKEGFDSVSYTRLSRETGVSRSGIANHFPDKRSMIEAFQGQIFGIFTKYLDLSSRESFMASWLKALSHDEFRNILLLIFIHMGTSINGDMNLKAVNGVNRLMGFIEGSLGDEGIEVLELLLGKTLLNVVLRNSAAVG</sequence>
<comment type="caution">
    <text evidence="4">The sequence shown here is derived from an EMBL/GenBank/DDBJ whole genome shotgun (WGS) entry which is preliminary data.</text>
</comment>
<dbReference type="SUPFAM" id="SSF46689">
    <property type="entry name" value="Homeodomain-like"/>
    <property type="match status" value="1"/>
</dbReference>
<evidence type="ECO:0000313" key="5">
    <source>
        <dbReference type="Proteomes" id="UP000275394"/>
    </source>
</evidence>
<dbReference type="InterPro" id="IPR001647">
    <property type="entry name" value="HTH_TetR"/>
</dbReference>
<gene>
    <name evidence="4" type="ORF">EDC56_2310</name>
</gene>
<name>A0A3N2DPV1_9GAMM</name>
<dbReference type="AlphaFoldDB" id="A0A3N2DPV1"/>
<keyword evidence="5" id="KW-1185">Reference proteome</keyword>
<dbReference type="Pfam" id="PF00440">
    <property type="entry name" value="TetR_N"/>
    <property type="match status" value="1"/>
</dbReference>
<evidence type="ECO:0000259" key="3">
    <source>
        <dbReference type="PROSITE" id="PS50977"/>
    </source>
</evidence>
<evidence type="ECO:0000256" key="2">
    <source>
        <dbReference type="PROSITE-ProRule" id="PRU00335"/>
    </source>
</evidence>
<evidence type="ECO:0000256" key="1">
    <source>
        <dbReference type="ARBA" id="ARBA00023125"/>
    </source>
</evidence>